<evidence type="ECO:0000256" key="5">
    <source>
        <dbReference type="ARBA" id="ARBA00022777"/>
    </source>
</evidence>
<comment type="similarity">
    <text evidence="1">Belongs to the CpsD/CapB family.</text>
</comment>
<dbReference type="CDD" id="cd05387">
    <property type="entry name" value="BY-kinase"/>
    <property type="match status" value="1"/>
</dbReference>
<feature type="domain" description="AAA" evidence="9">
    <location>
        <begin position="47"/>
        <end position="179"/>
    </location>
</feature>
<gene>
    <name evidence="10" type="ORF">LY28_00717</name>
</gene>
<comment type="catalytic activity">
    <reaction evidence="8">
        <text>L-tyrosyl-[protein] + ATP = O-phospho-L-tyrosyl-[protein] + ADP + H(+)</text>
        <dbReference type="Rhea" id="RHEA:10596"/>
        <dbReference type="Rhea" id="RHEA-COMP:10136"/>
        <dbReference type="Rhea" id="RHEA-COMP:20101"/>
        <dbReference type="ChEBI" id="CHEBI:15378"/>
        <dbReference type="ChEBI" id="CHEBI:30616"/>
        <dbReference type="ChEBI" id="CHEBI:46858"/>
        <dbReference type="ChEBI" id="CHEBI:61978"/>
        <dbReference type="ChEBI" id="CHEBI:456216"/>
        <dbReference type="EC" id="2.7.10.2"/>
    </reaction>
</comment>
<dbReference type="GO" id="GO:0005524">
    <property type="term" value="F:ATP binding"/>
    <property type="evidence" value="ECO:0007669"/>
    <property type="project" value="UniProtKB-KW"/>
</dbReference>
<evidence type="ECO:0000256" key="6">
    <source>
        <dbReference type="ARBA" id="ARBA00022840"/>
    </source>
</evidence>
<dbReference type="AlphaFoldDB" id="A0A318XQE5"/>
<evidence type="ECO:0000313" key="11">
    <source>
        <dbReference type="Proteomes" id="UP000248132"/>
    </source>
</evidence>
<evidence type="ECO:0000256" key="8">
    <source>
        <dbReference type="ARBA" id="ARBA00051245"/>
    </source>
</evidence>
<protein>
    <recommendedName>
        <fullName evidence="2">non-specific protein-tyrosine kinase</fullName>
        <ecNumber evidence="2">2.7.10.2</ecNumber>
    </recommendedName>
</protein>
<dbReference type="NCBIfam" id="TIGR01007">
    <property type="entry name" value="eps_fam"/>
    <property type="match status" value="1"/>
</dbReference>
<dbReference type="PANTHER" id="PTHR32309:SF13">
    <property type="entry name" value="FERRIC ENTEROBACTIN TRANSPORT PROTEIN FEPE"/>
    <property type="match status" value="1"/>
</dbReference>
<evidence type="ECO:0000259" key="9">
    <source>
        <dbReference type="Pfam" id="PF13614"/>
    </source>
</evidence>
<keyword evidence="6" id="KW-0067">ATP-binding</keyword>
<comment type="caution">
    <text evidence="10">The sequence shown here is derived from an EMBL/GenBank/DDBJ whole genome shotgun (WGS) entry which is preliminary data.</text>
</comment>
<dbReference type="OrthoDB" id="9794577at2"/>
<keyword evidence="4" id="KW-0547">Nucleotide-binding</keyword>
<dbReference type="InterPro" id="IPR005702">
    <property type="entry name" value="Wzc-like_C"/>
</dbReference>
<proteinExistence type="inferred from homology"/>
<dbReference type="InterPro" id="IPR025669">
    <property type="entry name" value="AAA_dom"/>
</dbReference>
<name>A0A318XQE5_9FIRM</name>
<reference evidence="10 11" key="1">
    <citation type="submission" date="2018-06" db="EMBL/GenBank/DDBJ databases">
        <title>Genomic Encyclopedia of Type Strains, Phase I: the one thousand microbial genomes (KMG-I) project.</title>
        <authorList>
            <person name="Kyrpides N."/>
        </authorList>
    </citation>
    <scope>NUCLEOTIDE SEQUENCE [LARGE SCALE GENOMIC DNA]</scope>
    <source>
        <strain evidence="10 11">DSM 19573</strain>
    </source>
</reference>
<dbReference type="InterPro" id="IPR027417">
    <property type="entry name" value="P-loop_NTPase"/>
</dbReference>
<dbReference type="PANTHER" id="PTHR32309">
    <property type="entry name" value="TYROSINE-PROTEIN KINASE"/>
    <property type="match status" value="1"/>
</dbReference>
<keyword evidence="5" id="KW-0418">Kinase</keyword>
<dbReference type="GO" id="GO:0005886">
    <property type="term" value="C:plasma membrane"/>
    <property type="evidence" value="ECO:0007669"/>
    <property type="project" value="TreeGrafter"/>
</dbReference>
<dbReference type="EC" id="2.7.10.2" evidence="2"/>
<evidence type="ECO:0000256" key="7">
    <source>
        <dbReference type="ARBA" id="ARBA00023137"/>
    </source>
</evidence>
<dbReference type="Pfam" id="PF13614">
    <property type="entry name" value="AAA_31"/>
    <property type="match status" value="1"/>
</dbReference>
<dbReference type="RefSeq" id="WP_110460786.1">
    <property type="nucleotide sequence ID" value="NZ_QKMR01000003.1"/>
</dbReference>
<sequence length="243" mass="26613">MPNIAFKACIQENQAVRDAYSMLSGNLYMESENKKISSIVITSSEPKAGKTSVAISLAVTLAGWGKSTVLVDADMRKEAALASIPREVSNRGLSQYLCNNAGYEEIICCTDVEGFRYIPNGGIALNPIGLICSERFDRLLESLEEEFEYAIFDAPPLDSISDAVLISAKADSAILVAKMGKTDITAIGRSKEKLEKANVNLLGVVINEINKRDYRKYLNSYGYFHSAKVKKGLLERQLPMAAK</sequence>
<keyword evidence="11" id="KW-1185">Reference proteome</keyword>
<keyword evidence="7" id="KW-0829">Tyrosine-protein kinase</keyword>
<organism evidence="10 11">
    <name type="scientific">Ruminiclostridium sufflavum DSM 19573</name>
    <dbReference type="NCBI Taxonomy" id="1121337"/>
    <lineage>
        <taxon>Bacteria</taxon>
        <taxon>Bacillati</taxon>
        <taxon>Bacillota</taxon>
        <taxon>Clostridia</taxon>
        <taxon>Eubacteriales</taxon>
        <taxon>Oscillospiraceae</taxon>
        <taxon>Ruminiclostridium</taxon>
    </lineage>
</organism>
<evidence type="ECO:0000313" key="10">
    <source>
        <dbReference type="EMBL" id="PYG89498.1"/>
    </source>
</evidence>
<dbReference type="Proteomes" id="UP000248132">
    <property type="component" value="Unassembled WGS sequence"/>
</dbReference>
<evidence type="ECO:0000256" key="1">
    <source>
        <dbReference type="ARBA" id="ARBA00007316"/>
    </source>
</evidence>
<dbReference type="InterPro" id="IPR050445">
    <property type="entry name" value="Bact_polysacc_biosynth/exp"/>
</dbReference>
<keyword evidence="3" id="KW-0808">Transferase</keyword>
<accession>A0A318XQE5</accession>
<evidence type="ECO:0000256" key="2">
    <source>
        <dbReference type="ARBA" id="ARBA00011903"/>
    </source>
</evidence>
<dbReference type="GO" id="GO:0004715">
    <property type="term" value="F:non-membrane spanning protein tyrosine kinase activity"/>
    <property type="evidence" value="ECO:0007669"/>
    <property type="project" value="UniProtKB-EC"/>
</dbReference>
<dbReference type="Gene3D" id="3.40.50.300">
    <property type="entry name" value="P-loop containing nucleotide triphosphate hydrolases"/>
    <property type="match status" value="1"/>
</dbReference>
<evidence type="ECO:0000256" key="4">
    <source>
        <dbReference type="ARBA" id="ARBA00022741"/>
    </source>
</evidence>
<dbReference type="SUPFAM" id="SSF52540">
    <property type="entry name" value="P-loop containing nucleoside triphosphate hydrolases"/>
    <property type="match status" value="1"/>
</dbReference>
<evidence type="ECO:0000256" key="3">
    <source>
        <dbReference type="ARBA" id="ARBA00022679"/>
    </source>
</evidence>
<dbReference type="EMBL" id="QKMR01000003">
    <property type="protein sequence ID" value="PYG89498.1"/>
    <property type="molecule type" value="Genomic_DNA"/>
</dbReference>